<evidence type="ECO:0000313" key="2">
    <source>
        <dbReference type="Proteomes" id="UP000589351"/>
    </source>
</evidence>
<accession>A0A6V7R2T1</accession>
<reference evidence="1 2" key="1">
    <citation type="submission" date="2020-07" db="EMBL/GenBank/DDBJ databases">
        <authorList>
            <person name="Criscuolo A."/>
        </authorList>
    </citation>
    <scope>NUCLEOTIDE SEQUENCE [LARGE SCALE GENOMIC DNA]</scope>
    <source>
        <strain evidence="1">CIP111649</strain>
    </source>
</reference>
<dbReference type="Proteomes" id="UP000589351">
    <property type="component" value="Unassembled WGS sequence"/>
</dbReference>
<dbReference type="RefSeq" id="WP_185124889.1">
    <property type="nucleotide sequence ID" value="NZ_CAJEWD010000003.1"/>
</dbReference>
<gene>
    <name evidence="1" type="ORF">JEODO184_00337</name>
</gene>
<evidence type="ECO:0000313" key="1">
    <source>
        <dbReference type="EMBL" id="CAD2071651.1"/>
    </source>
</evidence>
<dbReference type="EMBL" id="CAJEWD010000003">
    <property type="protein sequence ID" value="CAD2071651.1"/>
    <property type="molecule type" value="Genomic_DNA"/>
</dbReference>
<sequence length="74" mass="8532">MDIRERSYVKGYGNVDDRVVDHMTTYSVSLKEAALAVGYRSYKEAMSTTEEKRWDAELLKELKADGYFEDLAQS</sequence>
<name>A0A6V7R2T1_9STAP</name>
<organism evidence="1 2">
    <name type="scientific">Jeotgalicoccus meleagridis</name>
    <dbReference type="NCBI Taxonomy" id="2759181"/>
    <lineage>
        <taxon>Bacteria</taxon>
        <taxon>Bacillati</taxon>
        <taxon>Bacillota</taxon>
        <taxon>Bacilli</taxon>
        <taxon>Bacillales</taxon>
        <taxon>Staphylococcaceae</taxon>
        <taxon>Jeotgalicoccus</taxon>
    </lineage>
</organism>
<protein>
    <submittedName>
        <fullName evidence="1">Uncharacterized protein</fullName>
    </submittedName>
</protein>
<proteinExistence type="predicted"/>
<dbReference type="AlphaFoldDB" id="A0A6V7R2T1"/>
<comment type="caution">
    <text evidence="1">The sequence shown here is derived from an EMBL/GenBank/DDBJ whole genome shotgun (WGS) entry which is preliminary data.</text>
</comment>
<keyword evidence="2" id="KW-1185">Reference proteome</keyword>